<reference evidence="1" key="1">
    <citation type="submission" date="2022-11" db="EMBL/GenBank/DDBJ databases">
        <authorList>
            <person name="Kikuchi T."/>
        </authorList>
    </citation>
    <scope>NUCLEOTIDE SEQUENCE</scope>
    <source>
        <strain evidence="1">PS1010</strain>
    </source>
</reference>
<protein>
    <submittedName>
        <fullName evidence="1">Uncharacterized protein</fullName>
    </submittedName>
</protein>
<dbReference type="EMBL" id="CANHGI010000006">
    <property type="protein sequence ID" value="CAI5455862.1"/>
    <property type="molecule type" value="Genomic_DNA"/>
</dbReference>
<name>A0A9P1NBX4_9PELO</name>
<organism evidence="1 2">
    <name type="scientific">Caenorhabditis angaria</name>
    <dbReference type="NCBI Taxonomy" id="860376"/>
    <lineage>
        <taxon>Eukaryota</taxon>
        <taxon>Metazoa</taxon>
        <taxon>Ecdysozoa</taxon>
        <taxon>Nematoda</taxon>
        <taxon>Chromadorea</taxon>
        <taxon>Rhabditida</taxon>
        <taxon>Rhabditina</taxon>
        <taxon>Rhabditomorpha</taxon>
        <taxon>Rhabditoidea</taxon>
        <taxon>Rhabditidae</taxon>
        <taxon>Peloderinae</taxon>
        <taxon>Caenorhabditis</taxon>
    </lineage>
</organism>
<evidence type="ECO:0000313" key="2">
    <source>
        <dbReference type="Proteomes" id="UP001152747"/>
    </source>
</evidence>
<dbReference type="Proteomes" id="UP001152747">
    <property type="component" value="Unassembled WGS sequence"/>
</dbReference>
<evidence type="ECO:0000313" key="1">
    <source>
        <dbReference type="EMBL" id="CAI5455862.1"/>
    </source>
</evidence>
<gene>
    <name evidence="1" type="ORF">CAMP_LOCUS18499</name>
</gene>
<dbReference type="AlphaFoldDB" id="A0A9P1NBX4"/>
<accession>A0A9P1NBX4</accession>
<keyword evidence="2" id="KW-1185">Reference proteome</keyword>
<comment type="caution">
    <text evidence="1">The sequence shown here is derived from an EMBL/GenBank/DDBJ whole genome shotgun (WGS) entry which is preliminary data.</text>
</comment>
<proteinExistence type="predicted"/>
<sequence>MSVSNEQCFSFEEVEKIPIIRERETKEQEIYYQFHSTIQRFVNRSQYSPIPESKDADLIKIHRRYIVHLIRKIFVRVNKIRLFIVVPEYFYAEIENLIDVLIRAEKTLSTELLCDSD</sequence>